<organism evidence="3 4">
    <name type="scientific">Candidatus Endobugula sertula</name>
    <name type="common">Bugula neritina bacterial symbiont</name>
    <dbReference type="NCBI Taxonomy" id="62101"/>
    <lineage>
        <taxon>Bacteria</taxon>
        <taxon>Pseudomonadati</taxon>
        <taxon>Pseudomonadota</taxon>
        <taxon>Gammaproteobacteria</taxon>
        <taxon>Cellvibrionales</taxon>
        <taxon>Cellvibrionaceae</taxon>
        <taxon>Candidatus Endobugula</taxon>
    </lineage>
</organism>
<evidence type="ECO:0000256" key="2">
    <source>
        <dbReference type="RuleBase" id="RU362080"/>
    </source>
</evidence>
<comment type="caution">
    <text evidence="3">The sequence shown here is derived from an EMBL/GenBank/DDBJ whole genome shotgun (WGS) entry which is preliminary data.</text>
</comment>
<dbReference type="Pfam" id="PF02604">
    <property type="entry name" value="PhdYeFM_antitox"/>
    <property type="match status" value="1"/>
</dbReference>
<dbReference type="NCBIfam" id="TIGR01552">
    <property type="entry name" value="phd_fam"/>
    <property type="match status" value="1"/>
</dbReference>
<protein>
    <recommendedName>
        <fullName evidence="2">Antitoxin</fullName>
    </recommendedName>
</protein>
<dbReference type="STRING" id="62101.AB835_11830"/>
<reference evidence="3 4" key="1">
    <citation type="journal article" date="2016" name="Appl. Environ. Microbiol.">
        <title>Lack of Overt Genome Reduction in the Bryostatin-Producing Bryozoan Symbiont "Candidatus Endobugula sertula".</title>
        <authorList>
            <person name="Miller I.J."/>
            <person name="Vanee N."/>
            <person name="Fong S.S."/>
            <person name="Lim-Fong G.E."/>
            <person name="Kwan J.C."/>
        </authorList>
    </citation>
    <scope>NUCLEOTIDE SEQUENCE [LARGE SCALE GENOMIC DNA]</scope>
    <source>
        <strain evidence="3">AB1-4</strain>
    </source>
</reference>
<dbReference type="InterPro" id="IPR036165">
    <property type="entry name" value="YefM-like_sf"/>
</dbReference>
<evidence type="ECO:0000256" key="1">
    <source>
        <dbReference type="ARBA" id="ARBA00009981"/>
    </source>
</evidence>
<dbReference type="InterPro" id="IPR006442">
    <property type="entry name" value="Antitoxin_Phd/YefM"/>
</dbReference>
<comment type="function">
    <text evidence="2">Antitoxin component of a type II toxin-antitoxin (TA) system.</text>
</comment>
<sequence>MKIISSRDAQNAFGHFLDTAQREPVIVTRRNRPVGVMLSMDNPSAIFDLADGMRQRIREGVKAGLADSKAGRRHELTDEFVVDLKQELHERIKAKKKT</sequence>
<dbReference type="AlphaFoldDB" id="A0A1D2QMS8"/>
<dbReference type="EMBL" id="MDLC01000048">
    <property type="protein sequence ID" value="ODS22888.1"/>
    <property type="molecule type" value="Genomic_DNA"/>
</dbReference>
<evidence type="ECO:0000313" key="4">
    <source>
        <dbReference type="Proteomes" id="UP000242502"/>
    </source>
</evidence>
<accession>A0A1D2QMS8</accession>
<name>A0A1D2QMS8_9GAMM</name>
<evidence type="ECO:0000313" key="3">
    <source>
        <dbReference type="EMBL" id="ODS22888.1"/>
    </source>
</evidence>
<proteinExistence type="inferred from homology"/>
<gene>
    <name evidence="3" type="ORF">AB835_11830</name>
</gene>
<dbReference type="Gene3D" id="3.40.1620.10">
    <property type="entry name" value="YefM-like domain"/>
    <property type="match status" value="1"/>
</dbReference>
<dbReference type="Proteomes" id="UP000242502">
    <property type="component" value="Unassembled WGS sequence"/>
</dbReference>
<dbReference type="SUPFAM" id="SSF143120">
    <property type="entry name" value="YefM-like"/>
    <property type="match status" value="1"/>
</dbReference>
<comment type="similarity">
    <text evidence="1 2">Belongs to the phD/YefM antitoxin family.</text>
</comment>